<dbReference type="InterPro" id="IPR023815">
    <property type="entry name" value="CRISPR-assoc_Csx19"/>
</dbReference>
<comment type="caution">
    <text evidence="1">The sequence shown here is derived from an EMBL/GenBank/DDBJ whole genome shotgun (WGS) entry which is preliminary data.</text>
</comment>
<dbReference type="RefSeq" id="WP_015906772.1">
    <property type="nucleotide sequence ID" value="NZ_FUZJ01000001.1"/>
</dbReference>
<accession>A0ABY1S598</accession>
<dbReference type="GeneID" id="31771513"/>
<organism evidence="1 2">
    <name type="scientific">Caldicellulosiruptor bescii</name>
    <name type="common">Anaerocellum thermophilum</name>
    <dbReference type="NCBI Taxonomy" id="31899"/>
    <lineage>
        <taxon>Bacteria</taxon>
        <taxon>Bacillati</taxon>
        <taxon>Bacillota</taxon>
        <taxon>Bacillota incertae sedis</taxon>
        <taxon>Caldicellulosiruptorales</taxon>
        <taxon>Caldicellulosiruptoraceae</taxon>
        <taxon>Caldicellulosiruptor</taxon>
    </lineage>
</organism>
<protein>
    <submittedName>
        <fullName evidence="1">CRISPR-associated protein, TIGR03984 family</fullName>
    </submittedName>
</protein>
<reference evidence="1 2" key="1">
    <citation type="submission" date="2017-05" db="EMBL/GenBank/DDBJ databases">
        <authorList>
            <person name="Varghese N."/>
            <person name="Submissions S."/>
        </authorList>
    </citation>
    <scope>NUCLEOTIDE SEQUENCE [LARGE SCALE GENOMIC DNA]</scope>
    <source>
        <strain evidence="1 2">MACB1020</strain>
    </source>
</reference>
<dbReference type="Proteomes" id="UP000196803">
    <property type="component" value="Unassembled WGS sequence"/>
</dbReference>
<evidence type="ECO:0000313" key="1">
    <source>
        <dbReference type="EMBL" id="SMR90902.1"/>
    </source>
</evidence>
<gene>
    <name evidence="1" type="ORF">SAMN05216240_0119</name>
</gene>
<evidence type="ECO:0000313" key="2">
    <source>
        <dbReference type="Proteomes" id="UP000196803"/>
    </source>
</evidence>
<name>A0ABY1S598_CALBS</name>
<dbReference type="NCBIfam" id="TIGR03984">
    <property type="entry name" value="CRISPR-associated protein Csx19"/>
    <property type="match status" value="1"/>
</dbReference>
<dbReference type="EMBL" id="FXXC01000001">
    <property type="protein sequence ID" value="SMR90902.1"/>
    <property type="molecule type" value="Genomic_DNA"/>
</dbReference>
<sequence length="203" mass="24045">MIMLKKMYEVKKISSCVNLIGEIEKEKIIEIISSYFFNASIVFWLDYEVLFGTFESGKLRFYKELSRDFGKYLLKARIFDENKELYLWRNNNLVLKGRLRKDYVGEHKVDEHKVEYIDVIDAQQVMFGKNFYDLKNGFVEVSEPRGIKYIVPKEFLLGEKLTQSDMRLILYTRNYIGYNEIGQAGFIDYRFVKIEARGGEQNG</sequence>
<proteinExistence type="predicted"/>
<keyword evidence="2" id="KW-1185">Reference proteome</keyword>